<reference evidence="12 13" key="1">
    <citation type="submission" date="2018-10" db="EMBL/GenBank/DDBJ databases">
        <title>Sphingobacterium sp. M05W1-28.</title>
        <authorList>
            <person name="Cai H."/>
        </authorList>
    </citation>
    <scope>NUCLEOTIDE SEQUENCE [LARGE SCALE GENOMIC DNA]</scope>
    <source>
        <strain evidence="12 13">M05W1-28</strain>
    </source>
</reference>
<dbReference type="Gene3D" id="1.10.150.200">
    <property type="entry name" value="Maltooligosyl trehalose synthase, domain 3"/>
    <property type="match status" value="1"/>
</dbReference>
<dbReference type="Gene3D" id="1.10.10.470">
    <property type="entry name" value="Maltooligosyl trehalose synthase, domain 4"/>
    <property type="match status" value="1"/>
</dbReference>
<protein>
    <recommendedName>
        <fullName evidence="4 10">4-alpha-glucanotransferase</fullName>
        <ecNumber evidence="3 10">2.4.1.25</ecNumber>
    </recommendedName>
    <alternativeName>
        <fullName evidence="8 10">Amylomaltase</fullName>
    </alternativeName>
    <alternativeName>
        <fullName evidence="9 10">Disproportionating enzyme</fullName>
    </alternativeName>
</protein>
<dbReference type="PANTHER" id="PTHR32438:SF5">
    <property type="entry name" value="4-ALPHA-GLUCANOTRANSFERASE DPE1, CHLOROPLASTIC_AMYLOPLASTIC"/>
    <property type="match status" value="1"/>
</dbReference>
<dbReference type="Pfam" id="PF02446">
    <property type="entry name" value="Glyco_hydro_77"/>
    <property type="match status" value="1"/>
</dbReference>
<dbReference type="GO" id="GO:0004134">
    <property type="term" value="F:4-alpha-glucanotransferase activity"/>
    <property type="evidence" value="ECO:0007669"/>
    <property type="project" value="UniProtKB-EC"/>
</dbReference>
<evidence type="ECO:0000256" key="5">
    <source>
        <dbReference type="ARBA" id="ARBA00022676"/>
    </source>
</evidence>
<comment type="similarity">
    <text evidence="2 10">Belongs to the disproportionating enzyme family.</text>
</comment>
<keyword evidence="5 10" id="KW-0328">Glycosyltransferase</keyword>
<dbReference type="PANTHER" id="PTHR32438">
    <property type="entry name" value="4-ALPHA-GLUCANOTRANSFERASE DPE1, CHLOROPLASTIC/AMYLOPLASTIC"/>
    <property type="match status" value="1"/>
</dbReference>
<comment type="caution">
    <text evidence="12">The sequence shown here is derived from an EMBL/GenBank/DDBJ whole genome shotgun (WGS) entry which is preliminary data.</text>
</comment>
<dbReference type="InterPro" id="IPR006047">
    <property type="entry name" value="GH13_cat_dom"/>
</dbReference>
<dbReference type="Pfam" id="PF00128">
    <property type="entry name" value="Alpha-amylase"/>
    <property type="match status" value="1"/>
</dbReference>
<dbReference type="Proteomes" id="UP000282423">
    <property type="component" value="Unassembled WGS sequence"/>
</dbReference>
<comment type="catalytic activity">
    <reaction evidence="1 10">
        <text>Transfers a segment of a (1-&gt;4)-alpha-D-glucan to a new position in an acceptor, which may be glucose or a (1-&gt;4)-alpha-D-glucan.</text>
        <dbReference type="EC" id="2.4.1.25"/>
    </reaction>
</comment>
<dbReference type="NCBIfam" id="NF011080">
    <property type="entry name" value="PRK14508.1-3"/>
    <property type="match status" value="1"/>
</dbReference>
<dbReference type="InterPro" id="IPR013797">
    <property type="entry name" value="Maltooligo_trehalose_synth_4"/>
</dbReference>
<organism evidence="12 13">
    <name type="scientific">Sphingobacterium puteale</name>
    <dbReference type="NCBI Taxonomy" id="2420510"/>
    <lineage>
        <taxon>Bacteria</taxon>
        <taxon>Pseudomonadati</taxon>
        <taxon>Bacteroidota</taxon>
        <taxon>Sphingobacteriia</taxon>
        <taxon>Sphingobacteriales</taxon>
        <taxon>Sphingobacteriaceae</taxon>
        <taxon>Sphingobacterium</taxon>
    </lineage>
</organism>
<evidence type="ECO:0000256" key="8">
    <source>
        <dbReference type="ARBA" id="ARBA00031423"/>
    </source>
</evidence>
<feature type="domain" description="Glycosyl hydrolase family 13 catalytic" evidence="11">
    <location>
        <begin position="8"/>
        <end position="476"/>
    </location>
</feature>
<evidence type="ECO:0000256" key="1">
    <source>
        <dbReference type="ARBA" id="ARBA00000439"/>
    </source>
</evidence>
<evidence type="ECO:0000313" key="13">
    <source>
        <dbReference type="Proteomes" id="UP000282423"/>
    </source>
</evidence>
<evidence type="ECO:0000256" key="2">
    <source>
        <dbReference type="ARBA" id="ARBA00005684"/>
    </source>
</evidence>
<dbReference type="Gene3D" id="3.20.20.80">
    <property type="entry name" value="Glycosidases"/>
    <property type="match status" value="2"/>
</dbReference>
<keyword evidence="7 10" id="KW-0119">Carbohydrate metabolism</keyword>
<keyword evidence="6 10" id="KW-0808">Transferase</keyword>
<dbReference type="EMBL" id="RBWS01000017">
    <property type="protein sequence ID" value="RKO69690.1"/>
    <property type="molecule type" value="Genomic_DNA"/>
</dbReference>
<dbReference type="CDD" id="cd11336">
    <property type="entry name" value="AmyAc_MTSase"/>
    <property type="match status" value="1"/>
</dbReference>
<evidence type="ECO:0000259" key="11">
    <source>
        <dbReference type="SMART" id="SM00642"/>
    </source>
</evidence>
<evidence type="ECO:0000256" key="10">
    <source>
        <dbReference type="RuleBase" id="RU361207"/>
    </source>
</evidence>
<sequence>MHAKGLESTYPHTTYRIQFHKNFNFTHLENILPYLQQLGVTMIYASPILTSTPGSGHGYDGTDMNQLNPELGTLADLQRIRKKLDQYGIKWLQDIVPNHMAFHTENTWLMDILEFGKASSYSSYFDTCYHGHMFAPGKLMVPVLTMELRQAIVEGELALVQHDAKLYLRYGDDRYPLSPESYCSIFADHLKTVHNDFNGFLIRVNTAQANGNQEEWSELRGIIFSHVPNPVLDRCLEAINNSPESLQELADAQFYELCPWWDTQQRINYRRFFTINGLICLNVHEPNVFEQTHQLVRQLVREGLIDGVRIDHMDGLYNPTQYLTDLRAWLGAGCYIVVEKILERDEVLPQIWPIQGTTGYEFLSACNNLLTCAKGKKKLNSYYKQLLIEQKPLKLQRLEKKKLILSEYMQGDVANLVNLLADLLDDKSELNRKRLRAIVQAFLANFPVYRIYDDRFPLSRQSYRIIAKIFKRLSADSNLDPRTLARTWALFKIAQESDNPAYRAQITQFLLRCMQFTGPVMAKGIEDTLMYTYNRFIGHNEVGDNPGNFGISIGQFHKAMEKRQKYWPLSLNASSTHDTKRGEDARCRLSVLTAMASKWTKQVQIWQDMAWNAYRRDLPHPNDEYFIYQTLVSSYPFGVPQAEPEEAFEKRFLDYLVKYLREGKERSSWEKPNESYEALVSDFARFLLDKERPFFTNFCQFMQEIIDYGIINSLVLQVLKFTAPGVPDIYQGAELWNHSFVDPDNRRPVDYACRQKLLNDLDTLPKNRRLESLWCERQNGAIKLALISKLTELRKSCPALSAQSSYIKLKVVGAYKKNILAFARKYGDDWLIIVVPLHLAAIGKASHFISGAFDWLDTTVQLPTTHPLKWKHWLAAVEGEETEIAVGKILKNIPLAIMQYKEKPKKRSAGVLMHLSSLPGAYGIGDMGSEARRFVDRLQASGQSWWQMLPLGPTAEAQGHSPYSTLSAWAGNPLFIDLDALVKQQWLTKKELSIAKVSDAGMINFQTVSEIKYQLLEKAYTRFSVYSSAFDDFCNDEASWLSDFALFMVLKQQYHNQPWYQWPEKYRARNQEALDLFENEHADQIRMVKWWQYLFSQQWNDLRHYCTDHGIRLLGDMPFYMNYDSVDVWAHPHFFALDEQRNLSSIAGVPPDYFNDQGQLWGMPVYRWGALRKVKYNWWIERLRHSCRLFDQVRLDHFRAFSAYWEVPAGEQTAQAGKWSAGPGTDFFDQLKAELGLMPFVAEDLGDIDAAVYALRDRYQLPGMKVLQFAFGDDMARSPHIPHQYENHCFAYTGTHDNNTTLSWYNQEIDQQTRRRIDNYLGMSMDTSMINVSFIRMLYASIADTVIIPMQDLLGLDGSSRMNRPASTAGNWLWRMEKQAFHKKLKKKLRHYTQLYNR</sequence>
<name>A0A420VTL3_9SPHI</name>
<gene>
    <name evidence="12" type="primary">treY</name>
    <name evidence="12" type="ORF">D7322_20705</name>
</gene>
<dbReference type="RefSeq" id="WP_121126138.1">
    <property type="nucleotide sequence ID" value="NZ_RBWS01000017.1"/>
</dbReference>
<dbReference type="InterPro" id="IPR003385">
    <property type="entry name" value="Glyco_hydro_77"/>
</dbReference>
<dbReference type="InterPro" id="IPR012767">
    <property type="entry name" value="Trehalose_TreY"/>
</dbReference>
<evidence type="ECO:0000256" key="6">
    <source>
        <dbReference type="ARBA" id="ARBA00022679"/>
    </source>
</evidence>
<evidence type="ECO:0000256" key="4">
    <source>
        <dbReference type="ARBA" id="ARBA00020295"/>
    </source>
</evidence>
<evidence type="ECO:0000313" key="12">
    <source>
        <dbReference type="EMBL" id="RKO69690.1"/>
    </source>
</evidence>
<dbReference type="OrthoDB" id="9811841at2"/>
<proteinExistence type="inferred from homology"/>
<dbReference type="NCBIfam" id="TIGR02401">
    <property type="entry name" value="trehalose_TreY"/>
    <property type="match status" value="1"/>
</dbReference>
<accession>A0A420VTL3</accession>
<dbReference type="SUPFAM" id="SSF51445">
    <property type="entry name" value="(Trans)glycosidases"/>
    <property type="match status" value="2"/>
</dbReference>
<dbReference type="SMART" id="SM00642">
    <property type="entry name" value="Aamy"/>
    <property type="match status" value="1"/>
</dbReference>
<dbReference type="Gene3D" id="3.30.1590.10">
    <property type="entry name" value="Maltooligosyl trehalose synthase, domain 2"/>
    <property type="match status" value="1"/>
</dbReference>
<dbReference type="GO" id="GO:0005975">
    <property type="term" value="P:carbohydrate metabolic process"/>
    <property type="evidence" value="ECO:0007669"/>
    <property type="project" value="InterPro"/>
</dbReference>
<evidence type="ECO:0000256" key="9">
    <source>
        <dbReference type="ARBA" id="ARBA00031501"/>
    </source>
</evidence>
<dbReference type="InterPro" id="IPR017853">
    <property type="entry name" value="GH"/>
</dbReference>
<dbReference type="NCBIfam" id="TIGR00217">
    <property type="entry name" value="malQ"/>
    <property type="match status" value="1"/>
</dbReference>
<dbReference type="EC" id="2.4.1.25" evidence="3 10"/>
<evidence type="ECO:0000256" key="3">
    <source>
        <dbReference type="ARBA" id="ARBA00012560"/>
    </source>
</evidence>
<evidence type="ECO:0000256" key="7">
    <source>
        <dbReference type="ARBA" id="ARBA00023277"/>
    </source>
</evidence>
<keyword evidence="13" id="KW-1185">Reference proteome</keyword>